<keyword evidence="11" id="KW-0479">Metal-binding</keyword>
<comment type="catalytic activity">
    <reaction evidence="10 11">
        <text>2,5-diamino-6-hydroxy-4-(5-phosphoribosylamino)-pyrimidine + H2O + H(+) = 5-amino-6-(5-phospho-D-ribosylamino)uracil + NH4(+)</text>
        <dbReference type="Rhea" id="RHEA:21868"/>
        <dbReference type="ChEBI" id="CHEBI:15377"/>
        <dbReference type="ChEBI" id="CHEBI:15378"/>
        <dbReference type="ChEBI" id="CHEBI:28938"/>
        <dbReference type="ChEBI" id="CHEBI:58453"/>
        <dbReference type="ChEBI" id="CHEBI:58614"/>
        <dbReference type="EC" id="3.5.4.26"/>
    </reaction>
</comment>
<dbReference type="InterPro" id="IPR002734">
    <property type="entry name" value="RibDG_C"/>
</dbReference>
<keyword evidence="14" id="KW-1185">Reference proteome</keyword>
<evidence type="ECO:0000259" key="12">
    <source>
        <dbReference type="PROSITE" id="PS51747"/>
    </source>
</evidence>
<dbReference type="PANTHER" id="PTHR38011:SF7">
    <property type="entry name" value="2,5-DIAMINO-6-RIBOSYLAMINO-4(3H)-PYRIMIDINONE 5'-PHOSPHATE REDUCTASE"/>
    <property type="match status" value="1"/>
</dbReference>
<comment type="cofactor">
    <cofactor evidence="11">
        <name>Zn(2+)</name>
        <dbReference type="ChEBI" id="CHEBI:29105"/>
    </cofactor>
    <text evidence="11">Binds 1 zinc ion.</text>
</comment>
<dbReference type="PROSITE" id="PS51747">
    <property type="entry name" value="CYT_DCMP_DEAMINASES_2"/>
    <property type="match status" value="1"/>
</dbReference>
<evidence type="ECO:0000256" key="9">
    <source>
        <dbReference type="ARBA" id="ARBA00049861"/>
    </source>
</evidence>
<dbReference type="InterPro" id="IPR002125">
    <property type="entry name" value="CMP_dCMP_dom"/>
</dbReference>
<protein>
    <recommendedName>
        <fullName evidence="11">Riboflavin biosynthesis protein RibD</fullName>
    </recommendedName>
    <domain>
        <recommendedName>
            <fullName evidence="11">Diaminohydroxyphosphoribosylaminopyrimidine deaminase</fullName>
            <shortName evidence="11">DRAP deaminase</shortName>
            <ecNumber evidence="11">3.5.4.26</ecNumber>
        </recommendedName>
        <alternativeName>
            <fullName evidence="11">Riboflavin-specific deaminase</fullName>
        </alternativeName>
    </domain>
    <domain>
        <recommendedName>
            <fullName evidence="11">5-amino-6-(5-phosphoribosylamino)uracil reductase</fullName>
            <ecNumber evidence="11">1.1.1.193</ecNumber>
        </recommendedName>
        <alternativeName>
            <fullName evidence="11">HTP reductase</fullName>
        </alternativeName>
    </domain>
</protein>
<dbReference type="NCBIfam" id="TIGR00326">
    <property type="entry name" value="eubact_ribD"/>
    <property type="match status" value="1"/>
</dbReference>
<comment type="function">
    <text evidence="1 11">Converts 2,5-diamino-6-(ribosylamino)-4(3h)-pyrimidinone 5'-phosphate into 5-amino-6-(ribosylamino)-2,4(1h,3h)-pyrimidinedione 5'-phosphate.</text>
</comment>
<keyword evidence="11" id="KW-0862">Zinc</keyword>
<comment type="caution">
    <text evidence="13">The sequence shown here is derived from an EMBL/GenBank/DDBJ whole genome shotgun (WGS) entry which is preliminary data.</text>
</comment>
<dbReference type="Pfam" id="PF01872">
    <property type="entry name" value="RibD_C"/>
    <property type="match status" value="1"/>
</dbReference>
<dbReference type="InterPro" id="IPR011549">
    <property type="entry name" value="RibD_C"/>
</dbReference>
<evidence type="ECO:0000313" key="14">
    <source>
        <dbReference type="Proteomes" id="UP001314903"/>
    </source>
</evidence>
<evidence type="ECO:0000256" key="10">
    <source>
        <dbReference type="ARBA" id="ARBA00049886"/>
    </source>
</evidence>
<comment type="similarity">
    <text evidence="4 11">In the N-terminal section; belongs to the cytidine and deoxycytidylate deaminase family.</text>
</comment>
<dbReference type="EMBL" id="JAGGLI010000004">
    <property type="protein sequence ID" value="MBP2026802.1"/>
    <property type="molecule type" value="Genomic_DNA"/>
</dbReference>
<dbReference type="PIRSF" id="PIRSF006769">
    <property type="entry name" value="RibD"/>
    <property type="match status" value="1"/>
</dbReference>
<dbReference type="NCBIfam" id="TIGR00227">
    <property type="entry name" value="ribD_Cterm"/>
    <property type="match status" value="1"/>
</dbReference>
<evidence type="ECO:0000256" key="3">
    <source>
        <dbReference type="ARBA" id="ARBA00004910"/>
    </source>
</evidence>
<dbReference type="InterPro" id="IPR050765">
    <property type="entry name" value="Riboflavin_Biosynth_HTPR"/>
</dbReference>
<name>A0ABS4KG98_9FIRM</name>
<dbReference type="Gene3D" id="3.40.140.10">
    <property type="entry name" value="Cytidine Deaminase, domain 2"/>
    <property type="match status" value="1"/>
</dbReference>
<evidence type="ECO:0000256" key="8">
    <source>
        <dbReference type="ARBA" id="ARBA00023268"/>
    </source>
</evidence>
<evidence type="ECO:0000256" key="5">
    <source>
        <dbReference type="ARBA" id="ARBA00007417"/>
    </source>
</evidence>
<keyword evidence="11" id="KW-0686">Riboflavin biosynthesis</keyword>
<evidence type="ECO:0000313" key="13">
    <source>
        <dbReference type="EMBL" id="MBP2026802.1"/>
    </source>
</evidence>
<proteinExistence type="inferred from homology"/>
<evidence type="ECO:0000256" key="7">
    <source>
        <dbReference type="ARBA" id="ARBA00023002"/>
    </source>
</evidence>
<keyword evidence="8" id="KW-0511">Multifunctional enzyme</keyword>
<comment type="pathway">
    <text evidence="2 11">Cofactor biosynthesis; riboflavin biosynthesis; 5-amino-6-(D-ribitylamino)uracil from GTP: step 2/4.</text>
</comment>
<dbReference type="GO" id="GO:0008703">
    <property type="term" value="F:5-amino-6-(5-phosphoribosylamino)uracil reductase activity"/>
    <property type="evidence" value="ECO:0007669"/>
    <property type="project" value="UniProtKB-EC"/>
</dbReference>
<dbReference type="Gene3D" id="3.40.430.10">
    <property type="entry name" value="Dihydrofolate Reductase, subunit A"/>
    <property type="match status" value="1"/>
</dbReference>
<dbReference type="EC" id="1.1.1.193" evidence="11"/>
<dbReference type="InterPro" id="IPR004794">
    <property type="entry name" value="Eubact_RibD"/>
</dbReference>
<evidence type="ECO:0000256" key="6">
    <source>
        <dbReference type="ARBA" id="ARBA00022857"/>
    </source>
</evidence>
<dbReference type="SUPFAM" id="SSF53927">
    <property type="entry name" value="Cytidine deaminase-like"/>
    <property type="match status" value="1"/>
</dbReference>
<dbReference type="SUPFAM" id="SSF53597">
    <property type="entry name" value="Dihydrofolate reductase-like"/>
    <property type="match status" value="1"/>
</dbReference>
<comment type="catalytic activity">
    <reaction evidence="9 11">
        <text>5-amino-6-(5-phospho-D-ribitylamino)uracil + NADP(+) = 5-amino-6-(5-phospho-D-ribosylamino)uracil + NADPH + H(+)</text>
        <dbReference type="Rhea" id="RHEA:17845"/>
        <dbReference type="ChEBI" id="CHEBI:15378"/>
        <dbReference type="ChEBI" id="CHEBI:57783"/>
        <dbReference type="ChEBI" id="CHEBI:58349"/>
        <dbReference type="ChEBI" id="CHEBI:58421"/>
        <dbReference type="ChEBI" id="CHEBI:58453"/>
        <dbReference type="EC" id="1.1.1.193"/>
    </reaction>
</comment>
<evidence type="ECO:0000256" key="2">
    <source>
        <dbReference type="ARBA" id="ARBA00004882"/>
    </source>
</evidence>
<comment type="similarity">
    <text evidence="5 11">In the C-terminal section; belongs to the HTP reductase family.</text>
</comment>
<gene>
    <name evidence="13" type="ORF">J2Z35_000593</name>
</gene>
<dbReference type="InterPro" id="IPR016193">
    <property type="entry name" value="Cytidine_deaminase-like"/>
</dbReference>
<dbReference type="GO" id="GO:0008835">
    <property type="term" value="F:diaminohydroxyphosphoribosylaminopyrimidine deaminase activity"/>
    <property type="evidence" value="ECO:0007669"/>
    <property type="project" value="UniProtKB-EC"/>
</dbReference>
<dbReference type="InterPro" id="IPR024072">
    <property type="entry name" value="DHFR-like_dom_sf"/>
</dbReference>
<evidence type="ECO:0000256" key="11">
    <source>
        <dbReference type="PIRNR" id="PIRNR006769"/>
    </source>
</evidence>
<feature type="domain" description="CMP/dCMP-type deaminase" evidence="12">
    <location>
        <begin position="7"/>
        <end position="120"/>
    </location>
</feature>
<dbReference type="CDD" id="cd01284">
    <property type="entry name" value="Riboflavin_deaminase-reductase"/>
    <property type="match status" value="1"/>
</dbReference>
<reference evidence="13 14" key="1">
    <citation type="submission" date="2021-03" db="EMBL/GenBank/DDBJ databases">
        <title>Genomic Encyclopedia of Type Strains, Phase IV (KMG-IV): sequencing the most valuable type-strain genomes for metagenomic binning, comparative biology and taxonomic classification.</title>
        <authorList>
            <person name="Goeker M."/>
        </authorList>
    </citation>
    <scope>NUCLEOTIDE SEQUENCE [LARGE SCALE GENOMIC DNA]</scope>
    <source>
        <strain evidence="13 14">DSM 27512</strain>
    </source>
</reference>
<evidence type="ECO:0000256" key="1">
    <source>
        <dbReference type="ARBA" id="ARBA00002151"/>
    </source>
</evidence>
<sequence length="372" mass="40365">MFKGVIAIDQIYMKRAIELAKKGEGYVNPNPLVGAVIVKDGKIIGEGFHRGYGKNHAEVDAFESLIESPIGATIYVNLEPCSHFGKTPPCANRIVAEGIKRVVIAMKDPNPLVSGNGIKILKENNIDVTVGVLEEEATKLNEIFIKYITTGIPFFIVKTAMTLDGKIASYTGDSKWITGELAREKVHKIRHRMSGIMVGIGTVLKDNPSLTTRLNMKDTMDPHRIIVDTSCRIPLDSKVLNLDSKSKTIIVTTENASDGKIKRIKDKGAEVIILPKVNGKVDLKALAIKLGEMKIDSVLIEGGSSLNYSAFDAQIVDKVMAFIAPKIIGGVEAKTPVGGDGIKLIKDSINISCLEATKIGDDILIEGYVRKD</sequence>
<keyword evidence="7 11" id="KW-0560">Oxidoreductase</keyword>
<dbReference type="Proteomes" id="UP001314903">
    <property type="component" value="Unassembled WGS sequence"/>
</dbReference>
<dbReference type="PANTHER" id="PTHR38011">
    <property type="entry name" value="DIHYDROFOLATE REDUCTASE FAMILY PROTEIN (AFU_ORTHOLOGUE AFUA_8G06820)"/>
    <property type="match status" value="1"/>
</dbReference>
<organism evidence="13 14">
    <name type="scientific">Acetoanaerobium pronyense</name>
    <dbReference type="NCBI Taxonomy" id="1482736"/>
    <lineage>
        <taxon>Bacteria</taxon>
        <taxon>Bacillati</taxon>
        <taxon>Bacillota</taxon>
        <taxon>Clostridia</taxon>
        <taxon>Peptostreptococcales</taxon>
        <taxon>Filifactoraceae</taxon>
        <taxon>Acetoanaerobium</taxon>
    </lineage>
</organism>
<keyword evidence="11 13" id="KW-0378">Hydrolase</keyword>
<keyword evidence="6 11" id="KW-0521">NADP</keyword>
<dbReference type="Pfam" id="PF00383">
    <property type="entry name" value="dCMP_cyt_deam_1"/>
    <property type="match status" value="1"/>
</dbReference>
<dbReference type="EC" id="3.5.4.26" evidence="11"/>
<accession>A0ABS4KG98</accession>
<comment type="pathway">
    <text evidence="3 11">Cofactor biosynthesis; riboflavin biosynthesis; 5-amino-6-(D-ribitylamino)uracil from GTP: step 3/4.</text>
</comment>
<evidence type="ECO:0000256" key="4">
    <source>
        <dbReference type="ARBA" id="ARBA00005259"/>
    </source>
</evidence>